<dbReference type="Proteomes" id="UP000886860">
    <property type="component" value="Unassembled WGS sequence"/>
</dbReference>
<dbReference type="EMBL" id="DVKS01000005">
    <property type="protein sequence ID" value="HIT40522.1"/>
    <property type="molecule type" value="Genomic_DNA"/>
</dbReference>
<accession>A0A9D1GHC0</accession>
<comment type="caution">
    <text evidence="2">The sequence shown here is derived from an EMBL/GenBank/DDBJ whole genome shotgun (WGS) entry which is preliminary data.</text>
</comment>
<protein>
    <submittedName>
        <fullName evidence="2">Uncharacterized protein</fullName>
    </submittedName>
</protein>
<feature type="transmembrane region" description="Helical" evidence="1">
    <location>
        <begin position="12"/>
        <end position="35"/>
    </location>
</feature>
<keyword evidence="1" id="KW-1133">Transmembrane helix</keyword>
<dbReference type="AlphaFoldDB" id="A0A9D1GHC0"/>
<keyword evidence="1" id="KW-0812">Transmembrane</keyword>
<organism evidence="2 3">
    <name type="scientific">Candidatus Caccovicinus merdipullorum</name>
    <dbReference type="NCBI Taxonomy" id="2840724"/>
    <lineage>
        <taxon>Bacteria</taxon>
        <taxon>Bacillati</taxon>
        <taxon>Bacillota</taxon>
        <taxon>Clostridia</taxon>
        <taxon>Eubacteriales</taxon>
        <taxon>Candidatus Caccovicinus</taxon>
    </lineage>
</organism>
<proteinExistence type="predicted"/>
<evidence type="ECO:0000256" key="1">
    <source>
        <dbReference type="SAM" id="Phobius"/>
    </source>
</evidence>
<reference evidence="2" key="1">
    <citation type="submission" date="2020-10" db="EMBL/GenBank/DDBJ databases">
        <authorList>
            <person name="Gilroy R."/>
        </authorList>
    </citation>
    <scope>NUCLEOTIDE SEQUENCE</scope>
    <source>
        <strain evidence="2">CHK123-3438</strain>
    </source>
</reference>
<gene>
    <name evidence="2" type="ORF">IAB60_00225</name>
</gene>
<evidence type="ECO:0000313" key="2">
    <source>
        <dbReference type="EMBL" id="HIT40522.1"/>
    </source>
</evidence>
<reference evidence="2" key="2">
    <citation type="journal article" date="2021" name="PeerJ">
        <title>Extensive microbial diversity within the chicken gut microbiome revealed by metagenomics and culture.</title>
        <authorList>
            <person name="Gilroy R."/>
            <person name="Ravi A."/>
            <person name="Getino M."/>
            <person name="Pursley I."/>
            <person name="Horton D.L."/>
            <person name="Alikhan N.F."/>
            <person name="Baker D."/>
            <person name="Gharbi K."/>
            <person name="Hall N."/>
            <person name="Watson M."/>
            <person name="Adriaenssens E.M."/>
            <person name="Foster-Nyarko E."/>
            <person name="Jarju S."/>
            <person name="Secka A."/>
            <person name="Antonio M."/>
            <person name="Oren A."/>
            <person name="Chaudhuri R.R."/>
            <person name="La Ragione R."/>
            <person name="Hildebrand F."/>
            <person name="Pallen M.J."/>
        </authorList>
    </citation>
    <scope>NUCLEOTIDE SEQUENCE</scope>
    <source>
        <strain evidence="2">CHK123-3438</strain>
    </source>
</reference>
<keyword evidence="1" id="KW-0472">Membrane</keyword>
<sequence>MALIKHHFYVKMLIAISISIAVFCITSNLVIATLFGEQLVKKTRTINREYASVVYSYLSEMDENLELLGLLAENNSNIRWAMSQKSLSMTSAKKYALAAQESLDAYLNASQLNDFVEVMAVVNDSGMLVSASAGKRLAAEQIYASPLFEEEIQRNRSVIQITPSASDSEQMVLAYLYPLNAALDSFIYIELDPEIIQGYLDVYQDSADLMVRSMGRYEATWFSSEGFKQRYENGEINEKGYLMDTMDFAPDCEDDHPAYCGECNSSWN</sequence>
<evidence type="ECO:0000313" key="3">
    <source>
        <dbReference type="Proteomes" id="UP000886860"/>
    </source>
</evidence>
<name>A0A9D1GHC0_9FIRM</name>